<organism evidence="2 3">
    <name type="scientific">Methylophilus rhizosphaerae</name>
    <dbReference type="NCBI Taxonomy" id="492660"/>
    <lineage>
        <taxon>Bacteria</taxon>
        <taxon>Pseudomonadati</taxon>
        <taxon>Pseudomonadota</taxon>
        <taxon>Betaproteobacteria</taxon>
        <taxon>Nitrosomonadales</taxon>
        <taxon>Methylophilaceae</taxon>
        <taxon>Methylophilus</taxon>
    </lineage>
</organism>
<accession>A0A1G9E3V1</accession>
<dbReference type="Proteomes" id="UP000198629">
    <property type="component" value="Unassembled WGS sequence"/>
</dbReference>
<keyword evidence="1" id="KW-1133">Transmembrane helix</keyword>
<dbReference type="AlphaFoldDB" id="A0A1G9E3V1"/>
<keyword evidence="1" id="KW-0472">Membrane</keyword>
<keyword evidence="3" id="KW-1185">Reference proteome</keyword>
<reference evidence="3" key="1">
    <citation type="submission" date="2016-10" db="EMBL/GenBank/DDBJ databases">
        <authorList>
            <person name="Varghese N."/>
            <person name="Submissions S."/>
        </authorList>
    </citation>
    <scope>NUCLEOTIDE SEQUENCE [LARGE SCALE GENOMIC DNA]</scope>
    <source>
        <strain evidence="3">CBMB127</strain>
    </source>
</reference>
<gene>
    <name evidence="2" type="ORF">SAMN05192566_2149</name>
</gene>
<evidence type="ECO:0000313" key="2">
    <source>
        <dbReference type="EMBL" id="SDK70773.1"/>
    </source>
</evidence>
<evidence type="ECO:0000313" key="3">
    <source>
        <dbReference type="Proteomes" id="UP000198629"/>
    </source>
</evidence>
<dbReference type="EMBL" id="FNFX01000004">
    <property type="protein sequence ID" value="SDK70773.1"/>
    <property type="molecule type" value="Genomic_DNA"/>
</dbReference>
<keyword evidence="1" id="KW-0812">Transmembrane</keyword>
<proteinExistence type="predicted"/>
<name>A0A1G9E3V1_9PROT</name>
<sequence length="30" mass="3185">MFLGAIGIYALIGVVAVICIVLYAFAKKVK</sequence>
<evidence type="ECO:0000256" key="1">
    <source>
        <dbReference type="SAM" id="Phobius"/>
    </source>
</evidence>
<protein>
    <submittedName>
        <fullName evidence="2">Uncharacterized protein</fullName>
    </submittedName>
</protein>
<feature type="transmembrane region" description="Helical" evidence="1">
    <location>
        <begin position="6"/>
        <end position="26"/>
    </location>
</feature>